<protein>
    <recommendedName>
        <fullName evidence="2">HTH CENPB-type domain-containing protein</fullName>
    </recommendedName>
</protein>
<dbReference type="InterPro" id="IPR050863">
    <property type="entry name" value="CenT-Element_Derived"/>
</dbReference>
<evidence type="ECO:0000313" key="3">
    <source>
        <dbReference type="EMBL" id="KAE8969407.1"/>
    </source>
</evidence>
<dbReference type="Pfam" id="PF03221">
    <property type="entry name" value="HTH_Tnp_Tc5"/>
    <property type="match status" value="1"/>
</dbReference>
<dbReference type="SUPFAM" id="SSF46689">
    <property type="entry name" value="Homeodomain-like"/>
    <property type="match status" value="1"/>
</dbReference>
<dbReference type="PROSITE" id="PS51253">
    <property type="entry name" value="HTH_CENPB"/>
    <property type="match status" value="1"/>
</dbReference>
<dbReference type="InterPro" id="IPR009057">
    <property type="entry name" value="Homeodomain-like_sf"/>
</dbReference>
<dbReference type="Proteomes" id="UP000429607">
    <property type="component" value="Unassembled WGS sequence"/>
</dbReference>
<accession>A0A6A3HJ82</accession>
<comment type="caution">
    <text evidence="3">The sequence shown here is derived from an EMBL/GenBank/DDBJ whole genome shotgun (WGS) entry which is preliminary data.</text>
</comment>
<dbReference type="GO" id="GO:0005634">
    <property type="term" value="C:nucleus"/>
    <property type="evidence" value="ECO:0007669"/>
    <property type="project" value="TreeGrafter"/>
</dbReference>
<feature type="domain" description="HTH CENPB-type" evidence="2">
    <location>
        <begin position="65"/>
        <end position="138"/>
    </location>
</feature>
<dbReference type="InterPro" id="IPR006600">
    <property type="entry name" value="HTH_CenpB_DNA-bd_dom"/>
</dbReference>
<sequence length="357" mass="40113">MKSAVLAFYDTHRMPVVVDTFWPGINPKSTAYKSKVRVIRRWKQQRAHIESMAAKTRTAQQKKARQKGAAKTLSDDAEMDILDWIIALRSHGVPVSSKMLELEALSIAELYGVPKSAFAASPTWMAAFLARYSLSLRAKTRQGQASAADSIEVAKDFTATVRRRIVDEGITKIYNADQTAIFFEYVPKHTVDERGARTVWVKCGGKSKERLTAMLLADNTGQKYDPWVVFKIRPSTVATTRDENTRLRHGFSRECSKVLACSGEKEPKLTPPDRKRVLRWLHAAWSGLSTTTVKGGFKHIDLLFDGRDNTPSRPVESTEVEDGLVDALQALSWLDAEVGNVCWDDDIVDRHIYQEEA</sequence>
<proteinExistence type="predicted"/>
<evidence type="ECO:0000259" key="2">
    <source>
        <dbReference type="PROSITE" id="PS51253"/>
    </source>
</evidence>
<reference evidence="3 4" key="1">
    <citation type="submission" date="2018-09" db="EMBL/GenBank/DDBJ databases">
        <title>Genomic investigation of the strawberry pathogen Phytophthora fragariae indicates pathogenicity is determined by transcriptional variation in three key races.</title>
        <authorList>
            <person name="Adams T.M."/>
            <person name="Armitage A.D."/>
            <person name="Sobczyk M.K."/>
            <person name="Bates H.J."/>
            <person name="Dunwell J.M."/>
            <person name="Nellist C.F."/>
            <person name="Harrison R.J."/>
        </authorList>
    </citation>
    <scope>NUCLEOTIDE SEQUENCE [LARGE SCALE GENOMIC DNA]</scope>
    <source>
        <strain evidence="3 4">SCRP249</strain>
    </source>
</reference>
<dbReference type="PANTHER" id="PTHR19303:SF57">
    <property type="entry name" value="HTH CENPB-TYPE DOMAIN-CONTAINING PROTEIN"/>
    <property type="match status" value="1"/>
</dbReference>
<dbReference type="GO" id="GO:0003677">
    <property type="term" value="F:DNA binding"/>
    <property type="evidence" value="ECO:0007669"/>
    <property type="project" value="UniProtKB-KW"/>
</dbReference>
<gene>
    <name evidence="3" type="ORF">PR001_g27508</name>
</gene>
<dbReference type="PANTHER" id="PTHR19303">
    <property type="entry name" value="TRANSPOSON"/>
    <property type="match status" value="1"/>
</dbReference>
<evidence type="ECO:0000256" key="1">
    <source>
        <dbReference type="ARBA" id="ARBA00023125"/>
    </source>
</evidence>
<organism evidence="3 4">
    <name type="scientific">Phytophthora rubi</name>
    <dbReference type="NCBI Taxonomy" id="129364"/>
    <lineage>
        <taxon>Eukaryota</taxon>
        <taxon>Sar</taxon>
        <taxon>Stramenopiles</taxon>
        <taxon>Oomycota</taxon>
        <taxon>Peronosporomycetes</taxon>
        <taxon>Peronosporales</taxon>
        <taxon>Peronosporaceae</taxon>
        <taxon>Phytophthora</taxon>
    </lineage>
</organism>
<dbReference type="EMBL" id="QXFV01004478">
    <property type="protein sequence ID" value="KAE8969407.1"/>
    <property type="molecule type" value="Genomic_DNA"/>
</dbReference>
<dbReference type="AlphaFoldDB" id="A0A6A3HJ82"/>
<dbReference type="Gene3D" id="1.10.10.60">
    <property type="entry name" value="Homeodomain-like"/>
    <property type="match status" value="1"/>
</dbReference>
<evidence type="ECO:0000313" key="4">
    <source>
        <dbReference type="Proteomes" id="UP000429607"/>
    </source>
</evidence>
<keyword evidence="1" id="KW-0238">DNA-binding</keyword>
<name>A0A6A3HJ82_9STRA</name>